<name>A0A9P4PDF7_9PLEO</name>
<comment type="caution">
    <text evidence="1">The sequence shown here is derived from an EMBL/GenBank/DDBJ whole genome shotgun (WGS) entry which is preliminary data.</text>
</comment>
<evidence type="ECO:0000313" key="1">
    <source>
        <dbReference type="EMBL" id="KAF2443005.1"/>
    </source>
</evidence>
<dbReference type="Proteomes" id="UP000799764">
    <property type="component" value="Unassembled WGS sequence"/>
</dbReference>
<organism evidence="1 2">
    <name type="scientific">Karstenula rhodostoma CBS 690.94</name>
    <dbReference type="NCBI Taxonomy" id="1392251"/>
    <lineage>
        <taxon>Eukaryota</taxon>
        <taxon>Fungi</taxon>
        <taxon>Dikarya</taxon>
        <taxon>Ascomycota</taxon>
        <taxon>Pezizomycotina</taxon>
        <taxon>Dothideomycetes</taxon>
        <taxon>Pleosporomycetidae</taxon>
        <taxon>Pleosporales</taxon>
        <taxon>Massarineae</taxon>
        <taxon>Didymosphaeriaceae</taxon>
        <taxon>Karstenula</taxon>
    </lineage>
</organism>
<sequence>MTIDDFIGRQSARWLRVRESNVLDAANVLFLGGERDLVGSTQVFFLSGLFPPISLGVGYRGNGQLIAARRRRHFAESLIRLQQMSQYGLWIAACPSSNYRLFSPFIVFLK</sequence>
<dbReference type="EMBL" id="MU001503">
    <property type="protein sequence ID" value="KAF2443005.1"/>
    <property type="molecule type" value="Genomic_DNA"/>
</dbReference>
<dbReference type="AlphaFoldDB" id="A0A9P4PDF7"/>
<keyword evidence="2" id="KW-1185">Reference proteome</keyword>
<accession>A0A9P4PDF7</accession>
<reference evidence="1" key="1">
    <citation type="journal article" date="2020" name="Stud. Mycol.">
        <title>101 Dothideomycetes genomes: a test case for predicting lifestyles and emergence of pathogens.</title>
        <authorList>
            <person name="Haridas S."/>
            <person name="Albert R."/>
            <person name="Binder M."/>
            <person name="Bloem J."/>
            <person name="Labutti K."/>
            <person name="Salamov A."/>
            <person name="Andreopoulos B."/>
            <person name="Baker S."/>
            <person name="Barry K."/>
            <person name="Bills G."/>
            <person name="Bluhm B."/>
            <person name="Cannon C."/>
            <person name="Castanera R."/>
            <person name="Culley D."/>
            <person name="Daum C."/>
            <person name="Ezra D."/>
            <person name="Gonzalez J."/>
            <person name="Henrissat B."/>
            <person name="Kuo A."/>
            <person name="Liang C."/>
            <person name="Lipzen A."/>
            <person name="Lutzoni F."/>
            <person name="Magnuson J."/>
            <person name="Mondo S."/>
            <person name="Nolan M."/>
            <person name="Ohm R."/>
            <person name="Pangilinan J."/>
            <person name="Park H.-J."/>
            <person name="Ramirez L."/>
            <person name="Alfaro M."/>
            <person name="Sun H."/>
            <person name="Tritt A."/>
            <person name="Yoshinaga Y."/>
            <person name="Zwiers L.-H."/>
            <person name="Turgeon B."/>
            <person name="Goodwin S."/>
            <person name="Spatafora J."/>
            <person name="Crous P."/>
            <person name="Grigoriev I."/>
        </authorList>
    </citation>
    <scope>NUCLEOTIDE SEQUENCE</scope>
    <source>
        <strain evidence="1">CBS 690.94</strain>
    </source>
</reference>
<protein>
    <submittedName>
        <fullName evidence="1">Uncharacterized protein</fullName>
    </submittedName>
</protein>
<proteinExistence type="predicted"/>
<evidence type="ECO:0000313" key="2">
    <source>
        <dbReference type="Proteomes" id="UP000799764"/>
    </source>
</evidence>
<gene>
    <name evidence="1" type="ORF">P171DRAFT_486963</name>
</gene>